<evidence type="ECO:0000256" key="1">
    <source>
        <dbReference type="SAM" id="MobiDB-lite"/>
    </source>
</evidence>
<proteinExistence type="predicted"/>
<reference evidence="2 3" key="1">
    <citation type="submission" date="2018-08" db="EMBL/GenBank/DDBJ databases">
        <title>Genomic investigation of the strawberry pathogen Phytophthora fragariae indicates pathogenicity is determined by transcriptional variation in three key races.</title>
        <authorList>
            <person name="Adams T.M."/>
            <person name="Armitage A.D."/>
            <person name="Sobczyk M.K."/>
            <person name="Bates H.J."/>
            <person name="Dunwell J.M."/>
            <person name="Nellist C.F."/>
            <person name="Harrison R.J."/>
        </authorList>
    </citation>
    <scope>NUCLEOTIDE SEQUENCE [LARGE SCALE GENOMIC DNA]</scope>
    <source>
        <strain evidence="2 3">NOV-71</strain>
    </source>
</reference>
<feature type="region of interest" description="Disordered" evidence="1">
    <location>
        <begin position="211"/>
        <end position="362"/>
    </location>
</feature>
<gene>
    <name evidence="2" type="ORF">PF007_g13649</name>
</gene>
<feature type="compositionally biased region" description="Low complexity" evidence="1">
    <location>
        <begin position="281"/>
        <end position="301"/>
    </location>
</feature>
<feature type="region of interest" description="Disordered" evidence="1">
    <location>
        <begin position="374"/>
        <end position="406"/>
    </location>
</feature>
<dbReference type="EMBL" id="QXFZ01000760">
    <property type="protein sequence ID" value="KAE9105751.1"/>
    <property type="molecule type" value="Genomic_DNA"/>
</dbReference>
<organism evidence="2 3">
    <name type="scientific">Phytophthora fragariae</name>
    <dbReference type="NCBI Taxonomy" id="53985"/>
    <lineage>
        <taxon>Eukaryota</taxon>
        <taxon>Sar</taxon>
        <taxon>Stramenopiles</taxon>
        <taxon>Oomycota</taxon>
        <taxon>Peronosporomycetes</taxon>
        <taxon>Peronosporales</taxon>
        <taxon>Peronosporaceae</taxon>
        <taxon>Phytophthora</taxon>
    </lineage>
</organism>
<name>A0A6A3RYV0_9STRA</name>
<feature type="region of interest" description="Disordered" evidence="1">
    <location>
        <begin position="1"/>
        <end position="180"/>
    </location>
</feature>
<feature type="compositionally biased region" description="Basic residues" evidence="1">
    <location>
        <begin position="52"/>
        <end position="61"/>
    </location>
</feature>
<feature type="compositionally biased region" description="Polar residues" evidence="1">
    <location>
        <begin position="102"/>
        <end position="112"/>
    </location>
</feature>
<evidence type="ECO:0000313" key="2">
    <source>
        <dbReference type="EMBL" id="KAE9105751.1"/>
    </source>
</evidence>
<feature type="compositionally biased region" description="Basic residues" evidence="1">
    <location>
        <begin position="22"/>
        <end position="32"/>
    </location>
</feature>
<dbReference type="AlphaFoldDB" id="A0A6A3RYV0"/>
<sequence>MSLLSSASRMPSSSEGSSSGVKIKRKSRRRRTSSPGTSSPEEPQLEVEPPRQRTHGSRRVHRDALNEDGSTSSSRRRTSIVSSNAEGASSRRTPTHSHHRYSSLSGASPSQTAKRRPEQPVDTSVTARRTLTSSASSIRPSNRKRLDEGQLTAVDTSYRYGGRQRSSDNNNDAEFDEDERHKLTFGKLGAGPESFSVPGQEDWLSVSNNSHAATRVTLPSRASEYRNLSAGVNKKSRARAPAVPSKDLADRPPSRQRHAFPTHLIDANAFDAPETTGRRGGSSSSTTSSRSRSDTSSPPDGITGDRPPSRYMVKAKRNSKQGLTQDPSAPSRRGVVDKNTVFSCNQTHHDPKTDGFADVDESVPPPFRIEVTTDASESTLDSPAATRSTPPCGLNLNPTTNPRNARRWPFSNQEQLLRLAVKGSDGSRGSDQAMSADLDAGQSPLQWFGKDDQINNAHLFETIISLPSPRPALEPDVDVAIEDDLEDSYGPHYHNRKIISKQQPQHEPHQHVENHFPSRRAAAASKLAAPTTTISVADKPELQWIRSSTNPFFVGTSSTVDYDSMDPDTAIEQTPLYSSEDLMTLAATEMTDLHLDDYTALGDASMPAPLPSTSGMGWGGSRLLPASRSPPLRTSLGKDFLSLFAQH</sequence>
<feature type="compositionally biased region" description="Polar residues" evidence="1">
    <location>
        <begin position="374"/>
        <end position="389"/>
    </location>
</feature>
<feature type="compositionally biased region" description="Low complexity" evidence="1">
    <location>
        <begin position="123"/>
        <end position="137"/>
    </location>
</feature>
<evidence type="ECO:0000313" key="3">
    <source>
        <dbReference type="Proteomes" id="UP000441208"/>
    </source>
</evidence>
<dbReference type="Proteomes" id="UP000441208">
    <property type="component" value="Unassembled WGS sequence"/>
</dbReference>
<protein>
    <submittedName>
        <fullName evidence="2">Uncharacterized protein</fullName>
    </submittedName>
</protein>
<feature type="compositionally biased region" description="Low complexity" evidence="1">
    <location>
        <begin position="1"/>
        <end position="21"/>
    </location>
</feature>
<accession>A0A6A3RYV0</accession>
<comment type="caution">
    <text evidence="2">The sequence shown here is derived from an EMBL/GenBank/DDBJ whole genome shotgun (WGS) entry which is preliminary data.</text>
</comment>